<comment type="caution">
    <text evidence="3">The sequence shown here is derived from an EMBL/GenBank/DDBJ whole genome shotgun (WGS) entry which is preliminary data.</text>
</comment>
<dbReference type="NCBIfam" id="NF038128">
    <property type="entry name" value="choice_anch_J"/>
    <property type="match status" value="1"/>
</dbReference>
<feature type="chain" id="PRO_5017664965" evidence="2">
    <location>
        <begin position="20"/>
        <end position="271"/>
    </location>
</feature>
<keyword evidence="1 2" id="KW-0732">Signal</keyword>
<dbReference type="RefSeq" id="WP_115928046.1">
    <property type="nucleotide sequence ID" value="NZ_QNVV01000007.1"/>
</dbReference>
<dbReference type="InterPro" id="IPR026444">
    <property type="entry name" value="Secre_tail"/>
</dbReference>
<dbReference type="OrthoDB" id="1273458at2"/>
<evidence type="ECO:0000256" key="2">
    <source>
        <dbReference type="SAM" id="SignalP"/>
    </source>
</evidence>
<gene>
    <name evidence="3" type="ORF">DRF67_09390</name>
</gene>
<dbReference type="Gene3D" id="2.60.120.200">
    <property type="match status" value="1"/>
</dbReference>
<name>A0A3D9B228_9FLAO</name>
<evidence type="ECO:0000256" key="1">
    <source>
        <dbReference type="ARBA" id="ARBA00022729"/>
    </source>
</evidence>
<keyword evidence="4" id="KW-1185">Reference proteome</keyword>
<dbReference type="AlphaFoldDB" id="A0A3D9B228"/>
<reference evidence="3 4" key="1">
    <citation type="submission" date="2018-06" db="EMBL/GenBank/DDBJ databases">
        <title>Novel Chryseobacterium species.</title>
        <authorList>
            <person name="Newman J."/>
            <person name="Hugo C."/>
            <person name="Oosthuizen L."/>
            <person name="Charimba G."/>
        </authorList>
    </citation>
    <scope>NUCLEOTIDE SEQUENCE [LARGE SCALE GENOMIC DNA]</scope>
    <source>
        <strain evidence="3 4">7_F195</strain>
    </source>
</reference>
<organism evidence="3 4">
    <name type="scientific">Chryseobacterium pennipullorum</name>
    <dbReference type="NCBI Taxonomy" id="2258963"/>
    <lineage>
        <taxon>Bacteria</taxon>
        <taxon>Pseudomonadati</taxon>
        <taxon>Bacteroidota</taxon>
        <taxon>Flavobacteriia</taxon>
        <taxon>Flavobacteriales</taxon>
        <taxon>Weeksellaceae</taxon>
        <taxon>Chryseobacterium group</taxon>
        <taxon>Chryseobacterium</taxon>
    </lineage>
</organism>
<evidence type="ECO:0000313" key="4">
    <source>
        <dbReference type="Proteomes" id="UP000256257"/>
    </source>
</evidence>
<dbReference type="EMBL" id="QNVV01000007">
    <property type="protein sequence ID" value="REC47671.1"/>
    <property type="molecule type" value="Genomic_DNA"/>
</dbReference>
<feature type="signal peptide" evidence="2">
    <location>
        <begin position="1"/>
        <end position="19"/>
    </location>
</feature>
<sequence length="271" mass="28800">MKLKLLLGSLIFTAFTANAQLAAINENFDNFTSGNTTFPQSGWSAVVAPMVMGTAPFPVPPRMIVTTTADKAVQSYSGTNATGSSYLITPQIQTPAGNKTLSFVTTLVSPSPGPGTIQVGVASSTTDMSTFIPVGNPITVATVGEIKNISLPIPATAGSYLVFKFTPSAEHVAVQIDNVVYDTSPNLGTNDHTIGSKDELKFTVSADNNTLIFAAKKDPRKIQIYSSGGQRAAEGKLNRQNFDITHLQKGVYFMLIETAEGKTVQSKFIKK</sequence>
<evidence type="ECO:0000313" key="3">
    <source>
        <dbReference type="EMBL" id="REC47671.1"/>
    </source>
</evidence>
<proteinExistence type="predicted"/>
<accession>A0A3D9B228</accession>
<protein>
    <submittedName>
        <fullName evidence="3">Uncharacterized protein</fullName>
    </submittedName>
</protein>
<dbReference type="Proteomes" id="UP000256257">
    <property type="component" value="Unassembled WGS sequence"/>
</dbReference>
<dbReference type="NCBIfam" id="TIGR04183">
    <property type="entry name" value="Por_Secre_tail"/>
    <property type="match status" value="1"/>
</dbReference>